<dbReference type="InterPro" id="IPR043129">
    <property type="entry name" value="ATPase_NBD"/>
</dbReference>
<gene>
    <name evidence="2" type="primary">tsaB</name>
    <name evidence="2" type="ORF">H9906_01880</name>
</gene>
<accession>A0A9D2REK9</accession>
<dbReference type="CDD" id="cd24032">
    <property type="entry name" value="ASKHA_NBD_TsaB"/>
    <property type="match status" value="1"/>
</dbReference>
<dbReference type="SUPFAM" id="SSF53067">
    <property type="entry name" value="Actin-like ATPase domain"/>
    <property type="match status" value="2"/>
</dbReference>
<sequence length="259" mass="27930">MSTHILVLESSTSVCGVALLSLQGESQHLRVRTHAESGEHAERILPMVEALLDEAQLQRSELSAVAFGQGPGGFTGLRVACGVAQGIAFALGLPVIPVPSLRALLADVTPTPNQLEVVALDARMNELYVAAFPNLDPAVGWELGYNSLLIDAQHLPKWLHLMRTQQGAQVVQLHGDIPHAFPELMPQLQSEWLRVASPTLPTVQQVARVAQQLYALGHRVAPELAAPLYVRDKVAFTTAERQHGAGGNPAAVWRPELQS</sequence>
<dbReference type="NCBIfam" id="TIGR03725">
    <property type="entry name" value="T6A_YeaZ"/>
    <property type="match status" value="1"/>
</dbReference>
<organism evidence="2 3">
    <name type="scientific">Candidatus Paenalcaligenes intestinipullorum</name>
    <dbReference type="NCBI Taxonomy" id="2838718"/>
    <lineage>
        <taxon>Bacteria</taxon>
        <taxon>Pseudomonadati</taxon>
        <taxon>Pseudomonadota</taxon>
        <taxon>Betaproteobacteria</taxon>
        <taxon>Burkholderiales</taxon>
        <taxon>Alcaligenaceae</taxon>
        <taxon>Paenalcaligenes</taxon>
    </lineage>
</organism>
<dbReference type="EMBL" id="DWUQ01000037">
    <property type="protein sequence ID" value="HJD43764.1"/>
    <property type="molecule type" value="Genomic_DNA"/>
</dbReference>
<keyword evidence="2" id="KW-0012">Acyltransferase</keyword>
<proteinExistence type="predicted"/>
<evidence type="ECO:0000313" key="3">
    <source>
        <dbReference type="Proteomes" id="UP000823889"/>
    </source>
</evidence>
<comment type="caution">
    <text evidence="2">The sequence shown here is derived from an EMBL/GenBank/DDBJ whole genome shotgun (WGS) entry which is preliminary data.</text>
</comment>
<evidence type="ECO:0000313" key="2">
    <source>
        <dbReference type="EMBL" id="HJD43764.1"/>
    </source>
</evidence>
<name>A0A9D2REK9_9BURK</name>
<dbReference type="EC" id="2.3.1.234" evidence="2"/>
<dbReference type="Gene3D" id="3.30.420.40">
    <property type="match status" value="2"/>
</dbReference>
<keyword evidence="2" id="KW-0808">Transferase</keyword>
<dbReference type="InterPro" id="IPR022496">
    <property type="entry name" value="T6A_TsaB"/>
</dbReference>
<dbReference type="PANTHER" id="PTHR11735:SF11">
    <property type="entry name" value="TRNA THREONYLCARBAMOYLADENOSINE BIOSYNTHESIS PROTEIN TSAB"/>
    <property type="match status" value="1"/>
</dbReference>
<reference evidence="2" key="1">
    <citation type="journal article" date="2021" name="PeerJ">
        <title>Extensive microbial diversity within the chicken gut microbiome revealed by metagenomics and culture.</title>
        <authorList>
            <person name="Gilroy R."/>
            <person name="Ravi A."/>
            <person name="Getino M."/>
            <person name="Pursley I."/>
            <person name="Horton D.L."/>
            <person name="Alikhan N.F."/>
            <person name="Baker D."/>
            <person name="Gharbi K."/>
            <person name="Hall N."/>
            <person name="Watson M."/>
            <person name="Adriaenssens E.M."/>
            <person name="Foster-Nyarko E."/>
            <person name="Jarju S."/>
            <person name="Secka A."/>
            <person name="Antonio M."/>
            <person name="Oren A."/>
            <person name="Chaudhuri R.R."/>
            <person name="La Ragione R."/>
            <person name="Hildebrand F."/>
            <person name="Pallen M.J."/>
        </authorList>
    </citation>
    <scope>NUCLEOTIDE SEQUENCE</scope>
    <source>
        <strain evidence="2">9264</strain>
    </source>
</reference>
<dbReference type="AlphaFoldDB" id="A0A9D2REK9"/>
<dbReference type="Pfam" id="PF00814">
    <property type="entry name" value="TsaD"/>
    <property type="match status" value="1"/>
</dbReference>
<feature type="domain" description="Gcp-like" evidence="1">
    <location>
        <begin position="38"/>
        <end position="130"/>
    </location>
</feature>
<reference evidence="2" key="2">
    <citation type="submission" date="2021-04" db="EMBL/GenBank/DDBJ databases">
        <authorList>
            <person name="Gilroy R."/>
        </authorList>
    </citation>
    <scope>NUCLEOTIDE SEQUENCE</scope>
    <source>
        <strain evidence="2">9264</strain>
    </source>
</reference>
<dbReference type="GO" id="GO:0005829">
    <property type="term" value="C:cytosol"/>
    <property type="evidence" value="ECO:0007669"/>
    <property type="project" value="TreeGrafter"/>
</dbReference>
<protein>
    <submittedName>
        <fullName evidence="2">tRNA (Adenosine(37)-N6)-threonylcarbamoyltransferase complex dimerization subunit type 1 TsaB</fullName>
        <ecNumber evidence="2">2.3.1.234</ecNumber>
    </submittedName>
</protein>
<evidence type="ECO:0000259" key="1">
    <source>
        <dbReference type="Pfam" id="PF00814"/>
    </source>
</evidence>
<dbReference type="Proteomes" id="UP000823889">
    <property type="component" value="Unassembled WGS sequence"/>
</dbReference>
<dbReference type="GO" id="GO:0061711">
    <property type="term" value="F:tRNA N(6)-L-threonylcarbamoyladenine synthase activity"/>
    <property type="evidence" value="ECO:0007669"/>
    <property type="project" value="UniProtKB-EC"/>
</dbReference>
<dbReference type="GO" id="GO:0002949">
    <property type="term" value="P:tRNA threonylcarbamoyladenosine modification"/>
    <property type="evidence" value="ECO:0007669"/>
    <property type="project" value="InterPro"/>
</dbReference>
<dbReference type="InterPro" id="IPR000905">
    <property type="entry name" value="Gcp-like_dom"/>
</dbReference>
<dbReference type="PANTHER" id="PTHR11735">
    <property type="entry name" value="TRNA N6-ADENOSINE THREONYLCARBAMOYLTRANSFERASE"/>
    <property type="match status" value="1"/>
</dbReference>